<accession>A0A1F8BLC6</accession>
<feature type="transmembrane region" description="Helical" evidence="1">
    <location>
        <begin position="204"/>
        <end position="222"/>
    </location>
</feature>
<reference evidence="2 3" key="1">
    <citation type="journal article" date="2016" name="Nat. Commun.">
        <title>Thousands of microbial genomes shed light on interconnected biogeochemical processes in an aquifer system.</title>
        <authorList>
            <person name="Anantharaman K."/>
            <person name="Brown C.T."/>
            <person name="Hug L.A."/>
            <person name="Sharon I."/>
            <person name="Castelle C.J."/>
            <person name="Probst A.J."/>
            <person name="Thomas B.C."/>
            <person name="Singh A."/>
            <person name="Wilkins M.J."/>
            <person name="Karaoz U."/>
            <person name="Brodie E.L."/>
            <person name="Williams K.H."/>
            <person name="Hubbard S.S."/>
            <person name="Banfield J.F."/>
        </authorList>
    </citation>
    <scope>NUCLEOTIDE SEQUENCE [LARGE SCALE GENOMIC DNA]</scope>
</reference>
<evidence type="ECO:0000313" key="3">
    <source>
        <dbReference type="Proteomes" id="UP000176725"/>
    </source>
</evidence>
<feature type="transmembrane region" description="Helical" evidence="1">
    <location>
        <begin position="338"/>
        <end position="358"/>
    </location>
</feature>
<feature type="transmembrane region" description="Helical" evidence="1">
    <location>
        <begin position="91"/>
        <end position="112"/>
    </location>
</feature>
<dbReference type="STRING" id="1802521.A2893_04285"/>
<evidence type="ECO:0000256" key="1">
    <source>
        <dbReference type="SAM" id="Phobius"/>
    </source>
</evidence>
<name>A0A1F8BLC6_9BACT</name>
<keyword evidence="1" id="KW-0812">Transmembrane</keyword>
<feature type="transmembrane region" description="Helical" evidence="1">
    <location>
        <begin position="370"/>
        <end position="390"/>
    </location>
</feature>
<evidence type="ECO:0000313" key="2">
    <source>
        <dbReference type="EMBL" id="OGM64843.1"/>
    </source>
</evidence>
<gene>
    <name evidence="2" type="ORF">A2893_04285</name>
</gene>
<feature type="transmembrane region" description="Helical" evidence="1">
    <location>
        <begin position="304"/>
        <end position="326"/>
    </location>
</feature>
<dbReference type="AlphaFoldDB" id="A0A1F8BLC6"/>
<sequence length="532" mass="60834">MGFWGPNAHDGVWHIALAQSISKGTWEMPIFAGETIKNYHIGFDLLLAILHKLTFIPIHTLYFQILPPILAFFIGYFVYKFTLSWTKSVRCAFWSAFFVYFGGGWGWIVTLLRNGEINGESLFWSQQSISTLVNPPFALSILVMFAGLWILVKALRTKNKSFFALTTLLFGILIQIKVYAGILVLAGLFAAGFWNMIRRKGIDVLKVFTGVAVLSILLFSPATGNVGKTIVFQPFWFLEQMMATPDRFYWPKMASAMANYKLAGNWLKLILAYGLAFLVFWYGNLGTRIVKEPYVFRWIKNWKVLTWIEVFSATVIITGVMIPMFFIQSGTPWNTIQFMYYSLIFSGILAGISLGDLLNKQNTTLLRSGVVIVLVLLTIPTTVGTLRHYLPSRPPAKISIAELEALNFLSQQPEGIILIQHFNKKLADEAIDNPPRALYLYESTAYVSAFTGKQTYLEDQVNLEITGYDWKGRREEIEKFFTDPEYDGKFELLEKRGITYVYVIKSLQKEYKDLRLDPEKIFENEEVAIYEI</sequence>
<evidence type="ECO:0008006" key="4">
    <source>
        <dbReference type="Google" id="ProtNLM"/>
    </source>
</evidence>
<keyword evidence="1" id="KW-0472">Membrane</keyword>
<feature type="transmembrane region" description="Helical" evidence="1">
    <location>
        <begin position="159"/>
        <end position="176"/>
    </location>
</feature>
<proteinExistence type="predicted"/>
<dbReference type="EMBL" id="MGHH01000007">
    <property type="protein sequence ID" value="OGM64843.1"/>
    <property type="molecule type" value="Genomic_DNA"/>
</dbReference>
<feature type="transmembrane region" description="Helical" evidence="1">
    <location>
        <begin position="132"/>
        <end position="152"/>
    </location>
</feature>
<dbReference type="Proteomes" id="UP000176725">
    <property type="component" value="Unassembled WGS sequence"/>
</dbReference>
<protein>
    <recommendedName>
        <fullName evidence="4">Glycosyltransferase RgtA/B/C/D-like domain-containing protein</fullName>
    </recommendedName>
</protein>
<feature type="transmembrane region" description="Helical" evidence="1">
    <location>
        <begin position="61"/>
        <end position="79"/>
    </location>
</feature>
<feature type="transmembrane region" description="Helical" evidence="1">
    <location>
        <begin position="266"/>
        <end position="283"/>
    </location>
</feature>
<feature type="transmembrane region" description="Helical" evidence="1">
    <location>
        <begin position="182"/>
        <end position="197"/>
    </location>
</feature>
<keyword evidence="1" id="KW-1133">Transmembrane helix</keyword>
<comment type="caution">
    <text evidence="2">The sequence shown here is derived from an EMBL/GenBank/DDBJ whole genome shotgun (WGS) entry which is preliminary data.</text>
</comment>
<organism evidence="2 3">
    <name type="scientific">Candidatus Woesebacteria bacterium RIFCSPLOWO2_01_FULL_39_25</name>
    <dbReference type="NCBI Taxonomy" id="1802521"/>
    <lineage>
        <taxon>Bacteria</taxon>
        <taxon>Candidatus Woeseibacteriota</taxon>
    </lineage>
</organism>